<evidence type="ECO:0000313" key="2">
    <source>
        <dbReference type="Proteomes" id="UP001488838"/>
    </source>
</evidence>
<organism evidence="1 2">
    <name type="scientific">Myodes glareolus</name>
    <name type="common">Bank vole</name>
    <name type="synonym">Clethrionomys glareolus</name>
    <dbReference type="NCBI Taxonomy" id="447135"/>
    <lineage>
        <taxon>Eukaryota</taxon>
        <taxon>Metazoa</taxon>
        <taxon>Chordata</taxon>
        <taxon>Craniata</taxon>
        <taxon>Vertebrata</taxon>
        <taxon>Euteleostomi</taxon>
        <taxon>Mammalia</taxon>
        <taxon>Eutheria</taxon>
        <taxon>Euarchontoglires</taxon>
        <taxon>Glires</taxon>
        <taxon>Rodentia</taxon>
        <taxon>Myomorpha</taxon>
        <taxon>Muroidea</taxon>
        <taxon>Cricetidae</taxon>
        <taxon>Arvicolinae</taxon>
        <taxon>Myodes</taxon>
    </lineage>
</organism>
<keyword evidence="2" id="KW-1185">Reference proteome</keyword>
<dbReference type="Proteomes" id="UP001488838">
    <property type="component" value="Unassembled WGS sequence"/>
</dbReference>
<feature type="non-terminal residue" evidence="1">
    <location>
        <position position="1"/>
    </location>
</feature>
<proteinExistence type="predicted"/>
<protein>
    <submittedName>
        <fullName evidence="1">Uncharacterized protein</fullName>
    </submittedName>
</protein>
<sequence length="73" mass="8159">LSVSPADWENLDSTGAIIVICNTVKDVEGTLSRSQFFICREFSDEAAETQSPQARKVLLTLLKKGEHEVERHN</sequence>
<evidence type="ECO:0000313" key="1">
    <source>
        <dbReference type="EMBL" id="KAK7795442.1"/>
    </source>
</evidence>
<dbReference type="AlphaFoldDB" id="A0AAW0GXQ5"/>
<reference evidence="1 2" key="1">
    <citation type="journal article" date="2023" name="bioRxiv">
        <title>Conserved and derived expression patterns and positive selection on dental genes reveal complex evolutionary context of ever-growing rodent molars.</title>
        <authorList>
            <person name="Calamari Z.T."/>
            <person name="Song A."/>
            <person name="Cohen E."/>
            <person name="Akter M."/>
            <person name="Roy R.D."/>
            <person name="Hallikas O."/>
            <person name="Christensen M.M."/>
            <person name="Li P."/>
            <person name="Marangoni P."/>
            <person name="Jernvall J."/>
            <person name="Klein O.D."/>
        </authorList>
    </citation>
    <scope>NUCLEOTIDE SEQUENCE [LARGE SCALE GENOMIC DNA]</scope>
    <source>
        <strain evidence="1">V071</strain>
    </source>
</reference>
<name>A0AAW0GXQ5_MYOGA</name>
<comment type="caution">
    <text evidence="1">The sequence shown here is derived from an EMBL/GenBank/DDBJ whole genome shotgun (WGS) entry which is preliminary data.</text>
</comment>
<gene>
    <name evidence="1" type="ORF">U0070_019676</name>
</gene>
<accession>A0AAW0GXQ5</accession>
<dbReference type="EMBL" id="JBBHLL010002376">
    <property type="protein sequence ID" value="KAK7795442.1"/>
    <property type="molecule type" value="Genomic_DNA"/>
</dbReference>